<reference evidence="2 3" key="1">
    <citation type="journal article" date="2020" name="Biotechnol. Biofuels">
        <title>New insights from the biogas microbiome by comprehensive genome-resolved metagenomics of nearly 1600 species originating from multiple anaerobic digesters.</title>
        <authorList>
            <person name="Campanaro S."/>
            <person name="Treu L."/>
            <person name="Rodriguez-R L.M."/>
            <person name="Kovalovszki A."/>
            <person name="Ziels R.M."/>
            <person name="Maus I."/>
            <person name="Zhu X."/>
            <person name="Kougias P.G."/>
            <person name="Basile A."/>
            <person name="Luo G."/>
            <person name="Schluter A."/>
            <person name="Konstantinidis K.T."/>
            <person name="Angelidaki I."/>
        </authorList>
    </citation>
    <scope>NUCLEOTIDE SEQUENCE [LARGE SCALE GENOMIC DNA]</scope>
    <source>
        <strain evidence="2">AS25fmACSIPFO_94</strain>
    </source>
</reference>
<dbReference type="PANTHER" id="PTHR36307">
    <property type="entry name" value="FLAGELLA BASAL BODY P-RING FORMATION PROTEIN FLGA"/>
    <property type="match status" value="1"/>
</dbReference>
<evidence type="ECO:0000313" key="2">
    <source>
        <dbReference type="EMBL" id="HHZ04782.1"/>
    </source>
</evidence>
<dbReference type="Pfam" id="PF13144">
    <property type="entry name" value="ChapFlgA"/>
    <property type="match status" value="1"/>
</dbReference>
<keyword evidence="2" id="KW-0969">Cilium</keyword>
<name>A0A7V7BZ33_9BACT</name>
<dbReference type="GO" id="GO:0044780">
    <property type="term" value="P:bacterial-type flagellum assembly"/>
    <property type="evidence" value="ECO:0007669"/>
    <property type="project" value="InterPro"/>
</dbReference>
<organism evidence="2 3">
    <name type="scientific">Acetomicrobium hydrogeniformans</name>
    <dbReference type="NCBI Taxonomy" id="649746"/>
    <lineage>
        <taxon>Bacteria</taxon>
        <taxon>Thermotogati</taxon>
        <taxon>Synergistota</taxon>
        <taxon>Synergistia</taxon>
        <taxon>Synergistales</taxon>
        <taxon>Acetomicrobiaceae</taxon>
        <taxon>Acetomicrobium</taxon>
    </lineage>
</organism>
<dbReference type="PANTHER" id="PTHR36307:SF1">
    <property type="entry name" value="FLAGELLA BASAL BODY P-RING FORMATION PROTEIN FLGA"/>
    <property type="match status" value="1"/>
</dbReference>
<dbReference type="RefSeq" id="WP_273003181.1">
    <property type="nucleotide sequence ID" value="NZ_DURU01000123.1"/>
</dbReference>
<comment type="caution">
    <text evidence="2">The sequence shown here is derived from an EMBL/GenBank/DDBJ whole genome shotgun (WGS) entry which is preliminary data.</text>
</comment>
<dbReference type="EMBL" id="DURU01000123">
    <property type="protein sequence ID" value="HHZ04782.1"/>
    <property type="molecule type" value="Genomic_DNA"/>
</dbReference>
<feature type="domain" description="Flagella basal body P-ring formation protein FlgA SAF" evidence="1">
    <location>
        <begin position="181"/>
        <end position="298"/>
    </location>
</feature>
<protein>
    <submittedName>
        <fullName evidence="2">Flagellar basal body P-ring formation protein FlgA</fullName>
    </submittedName>
</protein>
<dbReference type="NCBIfam" id="TIGR03170">
    <property type="entry name" value="flgA_cterm"/>
    <property type="match status" value="1"/>
</dbReference>
<dbReference type="InterPro" id="IPR039246">
    <property type="entry name" value="Flagellar_FlgA"/>
</dbReference>
<dbReference type="Gene3D" id="2.30.30.760">
    <property type="match status" value="1"/>
</dbReference>
<evidence type="ECO:0000313" key="3">
    <source>
        <dbReference type="Proteomes" id="UP000525027"/>
    </source>
</evidence>
<dbReference type="AlphaFoldDB" id="A0A7V7BZ33"/>
<proteinExistence type="predicted"/>
<sequence>MARQRPRFAILVFLAVVFFGISFFWRAASAIAQGDVTVKVDERPVLHALPDLYLGAISEITGDAVSGPGVAKIKIDMKGKSVVTKDVIIDSIKSSGLKGVTLSLIIPDRIETLREDPLNAAVRRQTGWPWKLKVTARDDLEGELIEFSRIKPGMNRVTAKVRLEDGSVRYKRFDVSWIAPLFTARTRIDFDSTLELSHIAIQTSKYEGGDIPQSVDEILGKKLKTNLEAGSPIHLYDVEPLYLVKRGDRVRLYVKSGTVSVETVAKALDCGALGDIIRVINLDSRRTISAKVAGKGAVVAKEANP</sequence>
<evidence type="ECO:0000259" key="1">
    <source>
        <dbReference type="Pfam" id="PF13144"/>
    </source>
</evidence>
<keyword evidence="2" id="KW-0282">Flagellum</keyword>
<gene>
    <name evidence="2" type="primary">flgA</name>
    <name evidence="2" type="ORF">GX397_06995</name>
</gene>
<accession>A0A7V7BZ33</accession>
<dbReference type="Proteomes" id="UP000525027">
    <property type="component" value="Unassembled WGS sequence"/>
</dbReference>
<dbReference type="InterPro" id="IPR017585">
    <property type="entry name" value="SAF_FlgA"/>
</dbReference>
<keyword evidence="2" id="KW-0966">Cell projection</keyword>